<keyword evidence="6" id="KW-1185">Reference proteome</keyword>
<keyword evidence="1" id="KW-0732">Signal</keyword>
<dbReference type="Pfam" id="PF18040">
    <property type="entry name" value="BPA_C"/>
    <property type="match status" value="1"/>
</dbReference>
<feature type="chain" id="PRO_5023091804" evidence="1">
    <location>
        <begin position="19"/>
        <end position="733"/>
    </location>
</feature>
<accession>A0A5C7FPQ1</accession>
<evidence type="ECO:0000259" key="3">
    <source>
        <dbReference type="Pfam" id="PF18206"/>
    </source>
</evidence>
<dbReference type="InterPro" id="IPR017853">
    <property type="entry name" value="GH"/>
</dbReference>
<feature type="signal peptide" evidence="1">
    <location>
        <begin position="1"/>
        <end position="18"/>
    </location>
</feature>
<comment type="caution">
    <text evidence="5">The sequence shown here is derived from an EMBL/GenBank/DDBJ whole genome shotgun (WGS) entry which is preliminary data.</text>
</comment>
<dbReference type="RefSeq" id="WP_147931917.1">
    <property type="nucleotide sequence ID" value="NZ_VOXD01000029.1"/>
</dbReference>
<protein>
    <submittedName>
        <fullName evidence="5">T9SS type A sorting domain-containing protein</fullName>
    </submittedName>
</protein>
<dbReference type="Proteomes" id="UP000321907">
    <property type="component" value="Unassembled WGS sequence"/>
</dbReference>
<gene>
    <name evidence="5" type="ORF">FUA23_16740</name>
</gene>
<dbReference type="InterPro" id="IPR040527">
    <property type="entry name" value="Beta-sand_Porphyrn"/>
</dbReference>
<dbReference type="NCBIfam" id="TIGR04183">
    <property type="entry name" value="Por_Secre_tail"/>
    <property type="match status" value="1"/>
</dbReference>
<evidence type="ECO:0000256" key="1">
    <source>
        <dbReference type="SAM" id="SignalP"/>
    </source>
</evidence>
<dbReference type="EMBL" id="VOXD01000029">
    <property type="protein sequence ID" value="TXF87905.1"/>
    <property type="molecule type" value="Genomic_DNA"/>
</dbReference>
<reference evidence="5 6" key="1">
    <citation type="submission" date="2019-08" db="EMBL/GenBank/DDBJ databases">
        <title>Lewinella sp. strain SSH13 Genome sequencing and assembly.</title>
        <authorList>
            <person name="Kim I."/>
        </authorList>
    </citation>
    <scope>NUCLEOTIDE SEQUENCE [LARGE SCALE GENOMIC DNA]</scope>
    <source>
        <strain evidence="5 6">SSH13</strain>
    </source>
</reference>
<feature type="domain" description="Porphyranase beta-sandwich" evidence="3">
    <location>
        <begin position="428"/>
        <end position="530"/>
    </location>
</feature>
<dbReference type="OrthoDB" id="974840at2"/>
<dbReference type="Gene3D" id="2.60.120.1200">
    <property type="match status" value="1"/>
</dbReference>
<sequence length="733" mass="82469">MRILPVFLLLLLCTCVRAQMNAQNPVKIDVNLDLRHSVNGTDSFARERFIVMHENLFSNDWDSDEQRNSFLNDYDVYLGRDNGSLVWQYNQSFEDPARPGYPLLANLATKGVNDKARYAGSPSARAIEHRTRSMMVGGQMSIFPTSGPTNPNACCGPDEGWTYANGSALGEFMATTVKEFYGEGGASGQVRPTMVEVVNEPFYQAGDWGTTPLEIARWHNDIAEQFDQILPEVLVGGYTAAFPELERNDFDQWRDNWKMFMDEAGDNMDFYSVHLYDYGVPANPEQVVRRSGSNIEAVLDMIEHYSVLTSGKVKPWNISEYGYWSPGINGTTYTKERDWHNLRSFSTMMMQLMERPDVMLKTVPFILNKATWWSDPSGNKYPYRLMRQQHELAGETGDEWVYTELLGFFELWKDVRGKRVDSWSPDPDIQADAYVNGNKVYVILNSLEFSPQDIDLSVVHPQGAAPTNIRVKHLYRQSDLVPVLEETTPSTLPSFTLGQEATAVIEYTFAEALTPNERSEERKTYATDMLRPILANQPLTFRVEGLATGAYGEATLRLGIGRDRVSNRRPTLSINGTPVNVPEDYRGYDQNNRDRFFGMLEIPVPYSLLQESNEIVVTFPDNGGHVSSVALQTFAFSREVQRSSGAVGTTAPRLAEAQVLVYPNPVHRELTVTLDAGLPEATLILIDSAGRIIARRDNQRGTVRLNVADFATGVYVLRVSTNAGNAERKVIIR</sequence>
<organism evidence="5 6">
    <name type="scientific">Neolewinella aurantiaca</name>
    <dbReference type="NCBI Taxonomy" id="2602767"/>
    <lineage>
        <taxon>Bacteria</taxon>
        <taxon>Pseudomonadati</taxon>
        <taxon>Bacteroidota</taxon>
        <taxon>Saprospiria</taxon>
        <taxon>Saprospirales</taxon>
        <taxon>Lewinellaceae</taxon>
        <taxon>Neolewinella</taxon>
    </lineage>
</organism>
<dbReference type="AlphaFoldDB" id="A0A5C7FPQ1"/>
<evidence type="ECO:0000313" key="5">
    <source>
        <dbReference type="EMBL" id="TXF87905.1"/>
    </source>
</evidence>
<evidence type="ECO:0000313" key="6">
    <source>
        <dbReference type="Proteomes" id="UP000321907"/>
    </source>
</evidence>
<evidence type="ECO:0000259" key="4">
    <source>
        <dbReference type="Pfam" id="PF18962"/>
    </source>
</evidence>
<dbReference type="Gene3D" id="3.20.20.80">
    <property type="entry name" value="Glycosidases"/>
    <property type="match status" value="1"/>
</dbReference>
<feature type="domain" description="Beta-porphyranase A C-terminal" evidence="2">
    <location>
        <begin position="540"/>
        <end position="633"/>
    </location>
</feature>
<dbReference type="InterPro" id="IPR041224">
    <property type="entry name" value="BPA_C"/>
</dbReference>
<dbReference type="CDD" id="cd21510">
    <property type="entry name" value="agarase_cat"/>
    <property type="match status" value="1"/>
</dbReference>
<name>A0A5C7FPQ1_9BACT</name>
<dbReference type="Pfam" id="PF18206">
    <property type="entry name" value="Porphyrn_cat_1"/>
    <property type="match status" value="1"/>
</dbReference>
<dbReference type="InterPro" id="IPR026444">
    <property type="entry name" value="Secre_tail"/>
</dbReference>
<evidence type="ECO:0000259" key="2">
    <source>
        <dbReference type="Pfam" id="PF18040"/>
    </source>
</evidence>
<dbReference type="Pfam" id="PF18962">
    <property type="entry name" value="Por_Secre_tail"/>
    <property type="match status" value="1"/>
</dbReference>
<dbReference type="SUPFAM" id="SSF51445">
    <property type="entry name" value="(Trans)glycosidases"/>
    <property type="match status" value="1"/>
</dbReference>
<feature type="domain" description="Secretion system C-terminal sorting" evidence="4">
    <location>
        <begin position="661"/>
        <end position="732"/>
    </location>
</feature>
<proteinExistence type="predicted"/>